<accession>A0A4C1ZE13</accession>
<evidence type="ECO:0000256" key="1">
    <source>
        <dbReference type="SAM" id="MobiDB-lite"/>
    </source>
</evidence>
<protein>
    <submittedName>
        <fullName evidence="2">Uncharacterized protein</fullName>
    </submittedName>
</protein>
<dbReference type="Proteomes" id="UP000299102">
    <property type="component" value="Unassembled WGS sequence"/>
</dbReference>
<name>A0A4C1ZE13_EUMVA</name>
<feature type="region of interest" description="Disordered" evidence="1">
    <location>
        <begin position="143"/>
        <end position="177"/>
    </location>
</feature>
<sequence length="416" mass="44881">MPIVDHAKLSLQGEARDPMKAFLLKTRSALSVSSYYVRPPLYSSLHGWPSDEPCPRTPPPRRSAGRRLGTPPVNGIGGATAMKHFSSAELIMVTRKLLSSKGRTEGSFGITCTRAFIGLAPDRPSSSGRVWTTGLRLNIHVGAGPPGAAGHKNMKSPRSHKTKSTTERPAGRMTHANNKPSMRRINVYTLLFTTCSGVTLHLYRGFIAAALLCIVDGHIFNNVAYKLATGDRICLDLCRFDRLVRCPALHFNKHTDNSRQTPRCVSCRRTLGPGVEFSIGCDPRLAGTACGPWVEGEYTLSGIAQTAAVEGSRVCFYPGGAEARSESYDQREYVEVELTGAPHGPGLKTTRCCKSDHVAAPPCVLALASSDRQSIAAVVQRFRGSPAKRGPSPTPARARTPVIGCTRLYSDLGFPV</sequence>
<dbReference type="EMBL" id="BGZK01001733">
    <property type="protein sequence ID" value="GBP85383.1"/>
    <property type="molecule type" value="Genomic_DNA"/>
</dbReference>
<feature type="region of interest" description="Disordered" evidence="1">
    <location>
        <begin position="47"/>
        <end position="72"/>
    </location>
</feature>
<gene>
    <name evidence="2" type="ORF">EVAR_62963_1</name>
</gene>
<keyword evidence="3" id="KW-1185">Reference proteome</keyword>
<proteinExistence type="predicted"/>
<feature type="compositionally biased region" description="Basic residues" evidence="1">
    <location>
        <begin position="152"/>
        <end position="163"/>
    </location>
</feature>
<dbReference type="AlphaFoldDB" id="A0A4C1ZE13"/>
<comment type="caution">
    <text evidence="2">The sequence shown here is derived from an EMBL/GenBank/DDBJ whole genome shotgun (WGS) entry which is preliminary data.</text>
</comment>
<evidence type="ECO:0000313" key="3">
    <source>
        <dbReference type="Proteomes" id="UP000299102"/>
    </source>
</evidence>
<evidence type="ECO:0000313" key="2">
    <source>
        <dbReference type="EMBL" id="GBP85383.1"/>
    </source>
</evidence>
<reference evidence="2 3" key="1">
    <citation type="journal article" date="2019" name="Commun. Biol.">
        <title>The bagworm genome reveals a unique fibroin gene that provides high tensile strength.</title>
        <authorList>
            <person name="Kono N."/>
            <person name="Nakamura H."/>
            <person name="Ohtoshi R."/>
            <person name="Tomita M."/>
            <person name="Numata K."/>
            <person name="Arakawa K."/>
        </authorList>
    </citation>
    <scope>NUCLEOTIDE SEQUENCE [LARGE SCALE GENOMIC DNA]</scope>
</reference>
<organism evidence="2 3">
    <name type="scientific">Eumeta variegata</name>
    <name type="common">Bagworm moth</name>
    <name type="synonym">Eumeta japonica</name>
    <dbReference type="NCBI Taxonomy" id="151549"/>
    <lineage>
        <taxon>Eukaryota</taxon>
        <taxon>Metazoa</taxon>
        <taxon>Ecdysozoa</taxon>
        <taxon>Arthropoda</taxon>
        <taxon>Hexapoda</taxon>
        <taxon>Insecta</taxon>
        <taxon>Pterygota</taxon>
        <taxon>Neoptera</taxon>
        <taxon>Endopterygota</taxon>
        <taxon>Lepidoptera</taxon>
        <taxon>Glossata</taxon>
        <taxon>Ditrysia</taxon>
        <taxon>Tineoidea</taxon>
        <taxon>Psychidae</taxon>
        <taxon>Oiketicinae</taxon>
        <taxon>Eumeta</taxon>
    </lineage>
</organism>